<dbReference type="Proteomes" id="UP000276133">
    <property type="component" value="Unassembled WGS sequence"/>
</dbReference>
<keyword evidence="2" id="KW-1185">Reference proteome</keyword>
<evidence type="ECO:0000313" key="1">
    <source>
        <dbReference type="EMBL" id="RNA18530.1"/>
    </source>
</evidence>
<evidence type="ECO:0000313" key="2">
    <source>
        <dbReference type="Proteomes" id="UP000276133"/>
    </source>
</evidence>
<proteinExistence type="predicted"/>
<protein>
    <submittedName>
        <fullName evidence="1">Uncharacterized protein</fullName>
    </submittedName>
</protein>
<gene>
    <name evidence="1" type="ORF">BpHYR1_053828</name>
</gene>
<dbReference type="AlphaFoldDB" id="A0A3M7R4K5"/>
<sequence length="73" mass="8877">MKNGLKFKSVRQKLKVLELRSQLRVKERVVHVLVKNRSLTWTYEEKKLDLDFLLITWTSIWDFNHNEHSIINL</sequence>
<reference evidence="1 2" key="1">
    <citation type="journal article" date="2018" name="Sci. Rep.">
        <title>Genomic signatures of local adaptation to the degree of environmental predictability in rotifers.</title>
        <authorList>
            <person name="Franch-Gras L."/>
            <person name="Hahn C."/>
            <person name="Garcia-Roger E.M."/>
            <person name="Carmona M.J."/>
            <person name="Serra M."/>
            <person name="Gomez A."/>
        </authorList>
    </citation>
    <scope>NUCLEOTIDE SEQUENCE [LARGE SCALE GENOMIC DNA]</scope>
    <source>
        <strain evidence="1">HYR1</strain>
    </source>
</reference>
<comment type="caution">
    <text evidence="1">The sequence shown here is derived from an EMBL/GenBank/DDBJ whole genome shotgun (WGS) entry which is preliminary data.</text>
</comment>
<organism evidence="1 2">
    <name type="scientific">Brachionus plicatilis</name>
    <name type="common">Marine rotifer</name>
    <name type="synonym">Brachionus muelleri</name>
    <dbReference type="NCBI Taxonomy" id="10195"/>
    <lineage>
        <taxon>Eukaryota</taxon>
        <taxon>Metazoa</taxon>
        <taxon>Spiralia</taxon>
        <taxon>Gnathifera</taxon>
        <taxon>Rotifera</taxon>
        <taxon>Eurotatoria</taxon>
        <taxon>Monogononta</taxon>
        <taxon>Pseudotrocha</taxon>
        <taxon>Ploima</taxon>
        <taxon>Brachionidae</taxon>
        <taxon>Brachionus</taxon>
    </lineage>
</organism>
<accession>A0A3M7R4K5</accession>
<dbReference type="EMBL" id="REGN01004224">
    <property type="protein sequence ID" value="RNA18530.1"/>
    <property type="molecule type" value="Genomic_DNA"/>
</dbReference>
<name>A0A3M7R4K5_BRAPC</name>